<dbReference type="Pfam" id="PF17931">
    <property type="entry name" value="TetR_C_23"/>
    <property type="match status" value="1"/>
</dbReference>
<dbReference type="SUPFAM" id="SSF48498">
    <property type="entry name" value="Tetracyclin repressor-like, C-terminal domain"/>
    <property type="match status" value="1"/>
</dbReference>
<evidence type="ECO:0000313" key="2">
    <source>
        <dbReference type="EMBL" id="MFB9088765.1"/>
    </source>
</evidence>
<reference evidence="2 3" key="1">
    <citation type="submission" date="2024-09" db="EMBL/GenBank/DDBJ databases">
        <authorList>
            <person name="Sun Q."/>
            <person name="Mori K."/>
        </authorList>
    </citation>
    <scope>NUCLEOTIDE SEQUENCE [LARGE SCALE GENOMIC DNA]</scope>
    <source>
        <strain evidence="2 3">CECT 8460</strain>
    </source>
</reference>
<sequence length="223" mass="26199">MATAKQVKTKKELIDDIQIISLFMNDVLEHNEEPKNVYSFCKKHSIQESDFYSFFGSFDSLKQCIWIKFFENAVASIEKEEAFDKYSDKNKLLTLYFTLFEILTLNRSYVLFTLKENKEGLKNLKSLKGFRTHFKEFITSIIHSDSSNKNEKITKVTEPVFSEGAWLQFLFLLKFWMDDTSIGFEKTDILIEKSVNTVVDLLDTKPLESLFDLGKFLWKEKIQ</sequence>
<protein>
    <submittedName>
        <fullName evidence="2">TetR family transcriptional regulator C-terminal domain-containing protein</fullName>
    </submittedName>
</protein>
<organism evidence="2 3">
    <name type="scientific">Flavobacterium paronense</name>
    <dbReference type="NCBI Taxonomy" id="1392775"/>
    <lineage>
        <taxon>Bacteria</taxon>
        <taxon>Pseudomonadati</taxon>
        <taxon>Bacteroidota</taxon>
        <taxon>Flavobacteriia</taxon>
        <taxon>Flavobacteriales</taxon>
        <taxon>Flavobacteriaceae</taxon>
        <taxon>Flavobacterium</taxon>
    </lineage>
</organism>
<dbReference type="EMBL" id="JBHMFB010000010">
    <property type="protein sequence ID" value="MFB9088765.1"/>
    <property type="molecule type" value="Genomic_DNA"/>
</dbReference>
<keyword evidence="3" id="KW-1185">Reference proteome</keyword>
<dbReference type="InterPro" id="IPR041673">
    <property type="entry name" value="TetR_C_23"/>
</dbReference>
<dbReference type="InterPro" id="IPR036271">
    <property type="entry name" value="Tet_transcr_reg_TetR-rel_C_sf"/>
</dbReference>
<evidence type="ECO:0000259" key="1">
    <source>
        <dbReference type="Pfam" id="PF17931"/>
    </source>
</evidence>
<proteinExistence type="predicted"/>
<gene>
    <name evidence="2" type="ORF">ACFFUU_04050</name>
</gene>
<comment type="caution">
    <text evidence="2">The sequence shown here is derived from an EMBL/GenBank/DDBJ whole genome shotgun (WGS) entry which is preliminary data.</text>
</comment>
<dbReference type="Proteomes" id="UP001589576">
    <property type="component" value="Unassembled WGS sequence"/>
</dbReference>
<evidence type="ECO:0000313" key="3">
    <source>
        <dbReference type="Proteomes" id="UP001589576"/>
    </source>
</evidence>
<feature type="domain" description="Tetracyclin repressor-like C-terminal" evidence="1">
    <location>
        <begin position="91"/>
        <end position="217"/>
    </location>
</feature>
<dbReference type="RefSeq" id="WP_290286025.1">
    <property type="nucleotide sequence ID" value="NZ_JAUFQN010000019.1"/>
</dbReference>
<name>A0ABV5GCC7_9FLAO</name>
<accession>A0ABV5GCC7</accession>